<dbReference type="InterPro" id="IPR013083">
    <property type="entry name" value="Znf_RING/FYVE/PHD"/>
</dbReference>
<dbReference type="Gene3D" id="3.30.40.10">
    <property type="entry name" value="Zinc/RING finger domain, C3HC4 (zinc finger)"/>
    <property type="match status" value="2"/>
</dbReference>
<evidence type="ECO:0000256" key="4">
    <source>
        <dbReference type="ARBA" id="ARBA00022771"/>
    </source>
</evidence>
<dbReference type="InterPro" id="IPR018957">
    <property type="entry name" value="Znf_C3HC4_RING-type"/>
</dbReference>
<dbReference type="PANTHER" id="PTHR24412:SF489">
    <property type="entry name" value="RING FINGER DOMAIN AND KELCH REPEAT-CONTAINING PROTEIN DDB_G0271372"/>
    <property type="match status" value="1"/>
</dbReference>
<accession>A0A6S7JG45</accession>
<dbReference type="Pfam" id="PF01344">
    <property type="entry name" value="Kelch_1"/>
    <property type="match status" value="1"/>
</dbReference>
<evidence type="ECO:0000313" key="7">
    <source>
        <dbReference type="Proteomes" id="UP001152795"/>
    </source>
</evidence>
<dbReference type="Pfam" id="PF00097">
    <property type="entry name" value="zf-C3HC4"/>
    <property type="match status" value="1"/>
</dbReference>
<dbReference type="Gene3D" id="1.10.287.950">
    <property type="entry name" value="Methyl-accepting chemotaxis protein"/>
    <property type="match status" value="1"/>
</dbReference>
<evidence type="ECO:0000256" key="3">
    <source>
        <dbReference type="ARBA" id="ARBA00022737"/>
    </source>
</evidence>
<organism evidence="6 7">
    <name type="scientific">Paramuricea clavata</name>
    <name type="common">Red gorgonian</name>
    <name type="synonym">Violescent sea-whip</name>
    <dbReference type="NCBI Taxonomy" id="317549"/>
    <lineage>
        <taxon>Eukaryota</taxon>
        <taxon>Metazoa</taxon>
        <taxon>Cnidaria</taxon>
        <taxon>Anthozoa</taxon>
        <taxon>Octocorallia</taxon>
        <taxon>Malacalcyonacea</taxon>
        <taxon>Plexauridae</taxon>
        <taxon>Paramuricea</taxon>
    </lineage>
</organism>
<gene>
    <name evidence="6" type="ORF">PACLA_8A023118</name>
</gene>
<evidence type="ECO:0000313" key="6">
    <source>
        <dbReference type="EMBL" id="CAB4029094.1"/>
    </source>
</evidence>
<keyword evidence="4" id="KW-0863">Zinc-finger</keyword>
<dbReference type="GO" id="GO:0016874">
    <property type="term" value="F:ligase activity"/>
    <property type="evidence" value="ECO:0007669"/>
    <property type="project" value="UniProtKB-KW"/>
</dbReference>
<evidence type="ECO:0000256" key="1">
    <source>
        <dbReference type="ARBA" id="ARBA00022441"/>
    </source>
</evidence>
<dbReference type="EMBL" id="CACRXK020015938">
    <property type="protein sequence ID" value="CAB4029094.1"/>
    <property type="molecule type" value="Genomic_DNA"/>
</dbReference>
<keyword evidence="2" id="KW-0479">Metal-binding</keyword>
<dbReference type="PANTHER" id="PTHR24412">
    <property type="entry name" value="KELCH PROTEIN"/>
    <property type="match status" value="1"/>
</dbReference>
<evidence type="ECO:0000256" key="5">
    <source>
        <dbReference type="ARBA" id="ARBA00022833"/>
    </source>
</evidence>
<keyword evidence="6" id="KW-0436">Ligase</keyword>
<dbReference type="GO" id="GO:0008270">
    <property type="term" value="F:zinc ion binding"/>
    <property type="evidence" value="ECO:0007669"/>
    <property type="project" value="UniProtKB-KW"/>
</dbReference>
<evidence type="ECO:0000256" key="2">
    <source>
        <dbReference type="ARBA" id="ARBA00022723"/>
    </source>
</evidence>
<dbReference type="Gene3D" id="2.120.10.80">
    <property type="entry name" value="Kelch-type beta propeller"/>
    <property type="match status" value="2"/>
</dbReference>
<dbReference type="InterPro" id="IPR015915">
    <property type="entry name" value="Kelch-typ_b-propeller"/>
</dbReference>
<keyword evidence="5" id="KW-0862">Zinc</keyword>
<name>A0A6S7JG45_PARCT</name>
<dbReference type="OrthoDB" id="6350321at2759"/>
<dbReference type="InterPro" id="IPR001841">
    <property type="entry name" value="Znf_RING"/>
</dbReference>
<dbReference type="Pfam" id="PF24681">
    <property type="entry name" value="Kelch_KLHDC2_KLHL20_DRC7"/>
    <property type="match status" value="1"/>
</dbReference>
<dbReference type="SUPFAM" id="SSF117281">
    <property type="entry name" value="Kelch motif"/>
    <property type="match status" value="2"/>
</dbReference>
<dbReference type="Proteomes" id="UP001152795">
    <property type="component" value="Unassembled WGS sequence"/>
</dbReference>
<proteinExistence type="predicted"/>
<dbReference type="SMART" id="SM00612">
    <property type="entry name" value="Kelch"/>
    <property type="match status" value="4"/>
</dbReference>
<sequence>MACCPTEVKYGYEDCRFEKDVDENFHCSICYNVLKEPRTCRNNDHIFCLACITQHLKVNSQTCPECNEHLSVDTLRRPRVLSNYLSKLKINCDHASRGCPQFTCLEDLKTHVANCGYAPVLCSNAECGMEINKQDKVHHETEVCDYRKVTCHDCGQIQEDVGTLKGSLMELDGKVEAVKEINKEMNEKVKEINEKVEAVKEINGKVEAAVKQINEKVEASSGQTKKEIGEVKKEVKDMKDNLSKVNKDVDEVKVMMIQMLEKLNMLELLNKLPSPTEGMLNTPREDILIAGGYGGHSSSSGKSTEIYSWEKNGWVEVSPMNDDHKGASSFTHKDQFFVVGGGGRKAIETLNLDELPLKWTKFLGELPYKYFHDQTVVYQQSIIHIGGYEWIKGYSNVISELQLTSPCTMKELCQMPQPRGHHSAEVLEDKVLILGGFNSVKITNSVLEFDPKRNKCKEMPKLPSALRRMATVRWRDEVVVLGGCGKDDKVLNDVFMYNSKTGKTTALPSMLEKRCNCCAVITGNTIVVMGGRNEKDEYLSSVECFRMGGSTWEYLPAMNNPRYEAVADVLPSTRKYV</sequence>
<dbReference type="SUPFAM" id="SSF49599">
    <property type="entry name" value="TRAF domain-like"/>
    <property type="match status" value="1"/>
</dbReference>
<dbReference type="AlphaFoldDB" id="A0A6S7JG45"/>
<dbReference type="SUPFAM" id="SSF57850">
    <property type="entry name" value="RING/U-box"/>
    <property type="match status" value="1"/>
</dbReference>
<dbReference type="PROSITE" id="PS50145">
    <property type="entry name" value="ZF_TRAF"/>
    <property type="match status" value="1"/>
</dbReference>
<keyword evidence="7" id="KW-1185">Reference proteome</keyword>
<keyword evidence="1" id="KW-0880">Kelch repeat</keyword>
<comment type="caution">
    <text evidence="6">The sequence shown here is derived from an EMBL/GenBank/DDBJ whole genome shotgun (WGS) entry which is preliminary data.</text>
</comment>
<dbReference type="PROSITE" id="PS50089">
    <property type="entry name" value="ZF_RING_2"/>
    <property type="match status" value="1"/>
</dbReference>
<reference evidence="6" key="1">
    <citation type="submission" date="2020-04" db="EMBL/GenBank/DDBJ databases">
        <authorList>
            <person name="Alioto T."/>
            <person name="Alioto T."/>
            <person name="Gomez Garrido J."/>
        </authorList>
    </citation>
    <scope>NUCLEOTIDE SEQUENCE</scope>
    <source>
        <strain evidence="6">A484AB</strain>
    </source>
</reference>
<protein>
    <submittedName>
        <fullName evidence="6">E3 ubiquitin- ligase NRDP1</fullName>
    </submittedName>
</protein>
<keyword evidence="3" id="KW-0677">Repeat</keyword>
<dbReference type="InterPro" id="IPR006652">
    <property type="entry name" value="Kelch_1"/>
</dbReference>
<dbReference type="InterPro" id="IPR001293">
    <property type="entry name" value="Znf_TRAF"/>
</dbReference>